<dbReference type="EMBL" id="JACBJI010000008">
    <property type="protein sequence ID" value="NYA72454.1"/>
    <property type="molecule type" value="Genomic_DNA"/>
</dbReference>
<feature type="chain" id="PRO_5031385541" evidence="1">
    <location>
        <begin position="20"/>
        <end position="653"/>
    </location>
</feature>
<gene>
    <name evidence="3" type="ORF">HZF10_16100</name>
</gene>
<dbReference type="CDD" id="cd00118">
    <property type="entry name" value="LysM"/>
    <property type="match status" value="4"/>
</dbReference>
<proteinExistence type="predicted"/>
<dbReference type="PANTHER" id="PTHR33734">
    <property type="entry name" value="LYSM DOMAIN-CONTAINING GPI-ANCHORED PROTEIN 2"/>
    <property type="match status" value="1"/>
</dbReference>
<name>A0A7Y9C7J7_9FLAO</name>
<feature type="signal peptide" evidence="1">
    <location>
        <begin position="1"/>
        <end position="19"/>
    </location>
</feature>
<feature type="domain" description="LysM" evidence="2">
    <location>
        <begin position="78"/>
        <end position="122"/>
    </location>
</feature>
<protein>
    <submittedName>
        <fullName evidence="3">LysM peptidoglycan-binding domain-containing protein</fullName>
    </submittedName>
</protein>
<dbReference type="Pfam" id="PF01476">
    <property type="entry name" value="LysM"/>
    <property type="match status" value="4"/>
</dbReference>
<evidence type="ECO:0000313" key="3">
    <source>
        <dbReference type="EMBL" id="NYA72454.1"/>
    </source>
</evidence>
<keyword evidence="4" id="KW-1185">Reference proteome</keyword>
<dbReference type="GO" id="GO:0008932">
    <property type="term" value="F:lytic endotransglycosylase activity"/>
    <property type="evidence" value="ECO:0007669"/>
    <property type="project" value="TreeGrafter"/>
</dbReference>
<feature type="domain" description="LysM" evidence="2">
    <location>
        <begin position="146"/>
        <end position="189"/>
    </location>
</feature>
<reference evidence="3 4" key="1">
    <citation type="submission" date="2020-07" db="EMBL/GenBank/DDBJ databases">
        <authorList>
            <person name="Sun Q."/>
        </authorList>
    </citation>
    <scope>NUCLEOTIDE SEQUENCE [LARGE SCALE GENOMIC DNA]</scope>
    <source>
        <strain evidence="3 4">MAH-1</strain>
    </source>
</reference>
<feature type="domain" description="LysM" evidence="2">
    <location>
        <begin position="23"/>
        <end position="66"/>
    </location>
</feature>
<dbReference type="InterPro" id="IPR028082">
    <property type="entry name" value="Peripla_BP_I"/>
</dbReference>
<dbReference type="AlphaFoldDB" id="A0A7Y9C7J7"/>
<feature type="domain" description="LysM" evidence="2">
    <location>
        <begin position="233"/>
        <end position="276"/>
    </location>
</feature>
<dbReference type="Gene3D" id="3.40.50.2300">
    <property type="match status" value="1"/>
</dbReference>
<accession>A0A7Y9C7J7</accession>
<comment type="caution">
    <text evidence="3">The sequence shown here is derived from an EMBL/GenBank/DDBJ whole genome shotgun (WGS) entry which is preliminary data.</text>
</comment>
<dbReference type="PANTHER" id="PTHR33734:SF22">
    <property type="entry name" value="MEMBRANE-BOUND LYTIC MUREIN TRANSGLYCOSYLASE D"/>
    <property type="match status" value="1"/>
</dbReference>
<dbReference type="SUPFAM" id="SSF54106">
    <property type="entry name" value="LysM domain"/>
    <property type="match status" value="4"/>
</dbReference>
<dbReference type="InterPro" id="IPR018392">
    <property type="entry name" value="LysM"/>
</dbReference>
<evidence type="ECO:0000259" key="2">
    <source>
        <dbReference type="PROSITE" id="PS51782"/>
    </source>
</evidence>
<dbReference type="InterPro" id="IPR036779">
    <property type="entry name" value="LysM_dom_sf"/>
</dbReference>
<dbReference type="SMART" id="SM00257">
    <property type="entry name" value="LysM"/>
    <property type="match status" value="4"/>
</dbReference>
<dbReference type="RefSeq" id="WP_176007258.1">
    <property type="nucleotide sequence ID" value="NZ_JABWMI010000020.1"/>
</dbReference>
<dbReference type="SUPFAM" id="SSF53822">
    <property type="entry name" value="Periplasmic binding protein-like I"/>
    <property type="match status" value="1"/>
</dbReference>
<organism evidence="3 4">
    <name type="scientific">Flavobacterium agri</name>
    <dbReference type="NCBI Taxonomy" id="2743471"/>
    <lineage>
        <taxon>Bacteria</taxon>
        <taxon>Pseudomonadati</taxon>
        <taxon>Bacteroidota</taxon>
        <taxon>Flavobacteriia</taxon>
        <taxon>Flavobacteriales</taxon>
        <taxon>Flavobacteriaceae</taxon>
        <taxon>Flavobacterium</taxon>
    </lineage>
</organism>
<evidence type="ECO:0000313" key="4">
    <source>
        <dbReference type="Proteomes" id="UP000535020"/>
    </source>
</evidence>
<keyword evidence="1" id="KW-0732">Signal</keyword>
<sequence>MKYFFLLFFAFACVDAASAQDYVKHKVSKSETVTQIAKKYNVTPFDIYRLNPDAQNGLKENDMLLIPSVKGTGKSKPRTHLVEQGETLYSIARKYDVNVKDLEKVNADIVKGGLKKGQTISIPGGTVDAVATTSETKIEKVVATANMHIVQAGETKFSIAKKYHLSVAELEKQNPSITSGLQTGMTLRVASETRTGNASEPIAERPKPAIQEITVPAKTETEVVRKPVRTGYANYEVKSGETLFGLAKSFNLSEQQLIDLNPTLKDGVKTGMILKVPSKGSIAAAETRKDYTDLTKVAKGGDKKKLVLLLPFNAAKISADTTKATAERLKKDAFLNLTLDFYSGALMAIDSAKTLGLNIDVKIYDSEESKASSKVIDIIRANELKNADAVIGPFYQQHVEKAAEELNAANVPVISPLSKESAKKFSNLYQAMPSEQYTKKMVLDFMVGKGANIVVVSDPKRTSNREFITTNYPDVKFAEVDPSGSVSADKLRALLVKDKQNYVVLDTEKTGMILATTNLLLNEVANFKIQLVIIEPNETLDFEEISMKRLTVLKLVYPSMTRDNDSASAQGFRDAFKAKNRVFPNQFATRGFDVTFDTMLRLSQGKSFADSAAEQKTEQVESKFDYTPKDGGFVNKGIYILQYNEDLSVKEVE</sequence>
<evidence type="ECO:0000256" key="1">
    <source>
        <dbReference type="SAM" id="SignalP"/>
    </source>
</evidence>
<dbReference type="Gene3D" id="3.10.350.10">
    <property type="entry name" value="LysM domain"/>
    <property type="match status" value="4"/>
</dbReference>
<dbReference type="PROSITE" id="PS51782">
    <property type="entry name" value="LYSM"/>
    <property type="match status" value="4"/>
</dbReference>
<dbReference type="Proteomes" id="UP000535020">
    <property type="component" value="Unassembled WGS sequence"/>
</dbReference>